<protein>
    <submittedName>
        <fullName evidence="2">Uncharacterized protein</fullName>
    </submittedName>
</protein>
<feature type="chain" id="PRO_5012350054" evidence="1">
    <location>
        <begin position="18"/>
        <end position="291"/>
    </location>
</feature>
<evidence type="ECO:0000313" key="2">
    <source>
        <dbReference type="EMBL" id="ORY35368.1"/>
    </source>
</evidence>
<name>A0A1Y2BKQ7_9TREE</name>
<evidence type="ECO:0000256" key="1">
    <source>
        <dbReference type="SAM" id="SignalP"/>
    </source>
</evidence>
<proteinExistence type="predicted"/>
<keyword evidence="1" id="KW-0732">Signal</keyword>
<reference evidence="2 3" key="1">
    <citation type="submission" date="2016-07" db="EMBL/GenBank/DDBJ databases">
        <title>Pervasive Adenine N6-methylation of Active Genes in Fungi.</title>
        <authorList>
            <consortium name="DOE Joint Genome Institute"/>
            <person name="Mondo S.J."/>
            <person name="Dannebaum R.O."/>
            <person name="Kuo R.C."/>
            <person name="Labutti K."/>
            <person name="Haridas S."/>
            <person name="Kuo A."/>
            <person name="Salamov A."/>
            <person name="Ahrendt S.R."/>
            <person name="Lipzen A."/>
            <person name="Sullivan W."/>
            <person name="Andreopoulos W.B."/>
            <person name="Clum A."/>
            <person name="Lindquist E."/>
            <person name="Daum C."/>
            <person name="Ramamoorthy G.K."/>
            <person name="Gryganskyi A."/>
            <person name="Culley D."/>
            <person name="Magnuson J.K."/>
            <person name="James T.Y."/>
            <person name="O'Malley M.A."/>
            <person name="Stajich J.E."/>
            <person name="Spatafora J.W."/>
            <person name="Visel A."/>
            <person name="Grigoriev I.V."/>
        </authorList>
    </citation>
    <scope>NUCLEOTIDE SEQUENCE [LARGE SCALE GENOMIC DNA]</scope>
    <source>
        <strain evidence="2 3">68-887.2</strain>
    </source>
</reference>
<dbReference type="AlphaFoldDB" id="A0A1Y2BKQ7"/>
<organism evidence="2 3">
    <name type="scientific">Naematelia encephala</name>
    <dbReference type="NCBI Taxonomy" id="71784"/>
    <lineage>
        <taxon>Eukaryota</taxon>
        <taxon>Fungi</taxon>
        <taxon>Dikarya</taxon>
        <taxon>Basidiomycota</taxon>
        <taxon>Agaricomycotina</taxon>
        <taxon>Tremellomycetes</taxon>
        <taxon>Tremellales</taxon>
        <taxon>Naemateliaceae</taxon>
        <taxon>Naematelia</taxon>
    </lineage>
</organism>
<dbReference type="EMBL" id="MCFC01000001">
    <property type="protein sequence ID" value="ORY35368.1"/>
    <property type="molecule type" value="Genomic_DNA"/>
</dbReference>
<evidence type="ECO:0000313" key="3">
    <source>
        <dbReference type="Proteomes" id="UP000193986"/>
    </source>
</evidence>
<sequence>MLFIKLILSSLLFTVRAGPSVPRLVEAPAINGVFTGDLYQLGEHLGLGNISLTSFGASGSDVTKRDGGSCPVPDGIWNKFGAVLEEHPWAWVAVGVFAAPIVATSWYAAAAISVTAAIKAHRTMVATWNAQANQKRDGGIVVFAIDGALDPEGIINSGLGTTGIYQIDYSTGVIDKLGDLHTFSVPDAQAGRGKRYTSGSYVVATSYDGPIIAFNDQDMQGMVQDMLHAAWSGGSEACFSQSWCGNNGCEQLEMQVSSYNGVNIDNLWGNCCGINRNAQWYDFYGSGGTIG</sequence>
<accession>A0A1Y2BKQ7</accession>
<keyword evidence="3" id="KW-1185">Reference proteome</keyword>
<comment type="caution">
    <text evidence="2">The sequence shown here is derived from an EMBL/GenBank/DDBJ whole genome shotgun (WGS) entry which is preliminary data.</text>
</comment>
<feature type="signal peptide" evidence="1">
    <location>
        <begin position="1"/>
        <end position="17"/>
    </location>
</feature>
<gene>
    <name evidence="2" type="ORF">BCR39DRAFT_509118</name>
</gene>
<dbReference type="InParanoid" id="A0A1Y2BKQ7"/>
<dbReference type="Proteomes" id="UP000193986">
    <property type="component" value="Unassembled WGS sequence"/>
</dbReference>